<proteinExistence type="predicted"/>
<evidence type="ECO:0000313" key="2">
    <source>
        <dbReference type="Proteomes" id="UP000249375"/>
    </source>
</evidence>
<protein>
    <recommendedName>
        <fullName evidence="3">Phosphoenolpyruvate carboxykinase</fullName>
    </recommendedName>
</protein>
<dbReference type="AlphaFoldDB" id="A0A5P8E545"/>
<dbReference type="EMBL" id="CP033459">
    <property type="protein sequence ID" value="QFQ12133.1"/>
    <property type="molecule type" value="Genomic_DNA"/>
</dbReference>
<dbReference type="KEGG" id="alq:C7Y71_003355"/>
<dbReference type="InterPro" id="IPR027417">
    <property type="entry name" value="P-loop_NTPase"/>
</dbReference>
<gene>
    <name evidence="1" type="ORF">C7Y71_003355</name>
</gene>
<name>A0A5P8E545_9BACT</name>
<dbReference type="OrthoDB" id="384098at2"/>
<dbReference type="RefSeq" id="WP_111898572.1">
    <property type="nucleotide sequence ID" value="NZ_CP033459.1"/>
</dbReference>
<dbReference type="Proteomes" id="UP000249375">
    <property type="component" value="Chromosome"/>
</dbReference>
<dbReference type="SUPFAM" id="SSF53795">
    <property type="entry name" value="PEP carboxykinase-like"/>
    <property type="match status" value="1"/>
</dbReference>
<dbReference type="Gene3D" id="3.40.50.300">
    <property type="entry name" value="P-loop containing nucleotide triphosphate hydrolases"/>
    <property type="match status" value="1"/>
</dbReference>
<sequence>MNVYFNVAGANFCVNFKEKVNVPRMLPSFGPFWLKEKPEGDIMFTVMVDNDLVSMEREGKLLGDFDAGNFNNVVYQLADGTYKFLMVTHFPDEQLKDQQNVFCAMQPTPDFREVKVSLRGSAALQGFGLNNALMISYAYAGSFHKMVLMHASVTVCDDRGYLFLGKSGTGKSTHTEQWLKYIPGTHRLNDDNPVVRILDDGTVMVYGTPWSGKTPCYRNLGFPVGAFVRLKQDPENIIEKETSVVSFATVLSSCSTMIWDKLTYDKICDTVTEIISKRPSFFLRCRPDEEAAQVCHAAVTK</sequence>
<reference evidence="1 2" key="1">
    <citation type="submission" date="2018-11" db="EMBL/GenBank/DDBJ databases">
        <authorList>
            <person name="Na S.W."/>
            <person name="Baik M."/>
        </authorList>
    </citation>
    <scope>NUCLEOTIDE SEQUENCE [LARGE SCALE GENOMIC DNA]</scope>
    <source>
        <strain evidence="1 2">E39</strain>
    </source>
</reference>
<evidence type="ECO:0008006" key="3">
    <source>
        <dbReference type="Google" id="ProtNLM"/>
    </source>
</evidence>
<evidence type="ECO:0000313" key="1">
    <source>
        <dbReference type="EMBL" id="QFQ12133.1"/>
    </source>
</evidence>
<keyword evidence="2" id="KW-1185">Reference proteome</keyword>
<accession>A0A5P8E545</accession>
<organism evidence="1 2">
    <name type="scientific">Pseudoprevotella muciniphila</name>
    <dbReference type="NCBI Taxonomy" id="2133944"/>
    <lineage>
        <taxon>Bacteria</taxon>
        <taxon>Pseudomonadati</taxon>
        <taxon>Bacteroidota</taxon>
        <taxon>Bacteroidia</taxon>
        <taxon>Bacteroidales</taxon>
        <taxon>Prevotellaceae</taxon>
        <taxon>Pseudoprevotella</taxon>
    </lineage>
</organism>